<reference evidence="2 3" key="1">
    <citation type="submission" date="2023-03" db="EMBL/GenBank/DDBJ databases">
        <title>High-quality genome of Scylla paramamosain provides insights in environmental adaptation.</title>
        <authorList>
            <person name="Zhang L."/>
        </authorList>
    </citation>
    <scope>NUCLEOTIDE SEQUENCE [LARGE SCALE GENOMIC DNA]</scope>
    <source>
        <strain evidence="2">LZ_2023a</strain>
        <tissue evidence="2">Muscle</tissue>
    </source>
</reference>
<keyword evidence="1" id="KW-0732">Signal</keyword>
<evidence type="ECO:0000313" key="2">
    <source>
        <dbReference type="EMBL" id="KAK8392885.1"/>
    </source>
</evidence>
<dbReference type="AlphaFoldDB" id="A0AAW0TZI6"/>
<dbReference type="Proteomes" id="UP001487740">
    <property type="component" value="Unassembled WGS sequence"/>
</dbReference>
<feature type="signal peptide" evidence="1">
    <location>
        <begin position="1"/>
        <end position="26"/>
    </location>
</feature>
<feature type="chain" id="PRO_5043799620" evidence="1">
    <location>
        <begin position="27"/>
        <end position="263"/>
    </location>
</feature>
<keyword evidence="3" id="KW-1185">Reference proteome</keyword>
<protein>
    <submittedName>
        <fullName evidence="2">Uncharacterized protein</fullName>
    </submittedName>
</protein>
<name>A0AAW0TZI6_SCYPA</name>
<gene>
    <name evidence="2" type="ORF">O3P69_013127</name>
</gene>
<evidence type="ECO:0000256" key="1">
    <source>
        <dbReference type="SAM" id="SignalP"/>
    </source>
</evidence>
<accession>A0AAW0TZI6</accession>
<comment type="caution">
    <text evidence="2">The sequence shown here is derived from an EMBL/GenBank/DDBJ whole genome shotgun (WGS) entry which is preliminary data.</text>
</comment>
<dbReference type="EMBL" id="JARAKH010000021">
    <property type="protein sequence ID" value="KAK8392885.1"/>
    <property type="molecule type" value="Genomic_DNA"/>
</dbReference>
<proteinExistence type="predicted"/>
<organism evidence="2 3">
    <name type="scientific">Scylla paramamosain</name>
    <name type="common">Mud crab</name>
    <dbReference type="NCBI Taxonomy" id="85552"/>
    <lineage>
        <taxon>Eukaryota</taxon>
        <taxon>Metazoa</taxon>
        <taxon>Ecdysozoa</taxon>
        <taxon>Arthropoda</taxon>
        <taxon>Crustacea</taxon>
        <taxon>Multicrustacea</taxon>
        <taxon>Malacostraca</taxon>
        <taxon>Eumalacostraca</taxon>
        <taxon>Eucarida</taxon>
        <taxon>Decapoda</taxon>
        <taxon>Pleocyemata</taxon>
        <taxon>Brachyura</taxon>
        <taxon>Eubrachyura</taxon>
        <taxon>Portunoidea</taxon>
        <taxon>Portunidae</taxon>
        <taxon>Portuninae</taxon>
        <taxon>Scylla</taxon>
    </lineage>
</organism>
<evidence type="ECO:0000313" key="3">
    <source>
        <dbReference type="Proteomes" id="UP001487740"/>
    </source>
</evidence>
<sequence>MQRSGAMRGTALAVLLLVLDATLVESGGKYGIGGHAPLLGDVKVFGCRPEVHYVTHYRTKFQDVPVYKTVTAHDLEVKPHNEVVYSTVVNVHTRSLTTTVYETSTEYLTSVSRRELTETVTRFLSVPAYSTSTKVVEQTRALDVTTHFYNTEHVPYPVTLTELATVEDTVTMPVTLIEKSAVPITREHLVVDTSTKYQTVTHTRPSYGYGNDVIVVTENVINFQPSYVTQTHYETSYVTHTSIQRVPTYVTRTVHAPCHSSYY</sequence>